<keyword evidence="9" id="KW-1185">Reference proteome</keyword>
<gene>
    <name evidence="8" type="ORF">DOK78_002386</name>
</gene>
<evidence type="ECO:0000256" key="5">
    <source>
        <dbReference type="PROSITE-ProRule" id="PRU01248"/>
    </source>
</evidence>
<dbReference type="InterPro" id="IPR010998">
    <property type="entry name" value="Integrase_recombinase_N"/>
</dbReference>
<keyword evidence="2" id="KW-0229">DNA integration</keyword>
<dbReference type="InterPro" id="IPR002104">
    <property type="entry name" value="Integrase_catalytic"/>
</dbReference>
<dbReference type="InterPro" id="IPR011010">
    <property type="entry name" value="DNA_brk_join_enz"/>
</dbReference>
<evidence type="ECO:0000256" key="4">
    <source>
        <dbReference type="ARBA" id="ARBA00023172"/>
    </source>
</evidence>
<evidence type="ECO:0000256" key="2">
    <source>
        <dbReference type="ARBA" id="ARBA00022908"/>
    </source>
</evidence>
<evidence type="ECO:0000313" key="9">
    <source>
        <dbReference type="Proteomes" id="UP000664701"/>
    </source>
</evidence>
<dbReference type="Gene3D" id="1.10.150.130">
    <property type="match status" value="1"/>
</dbReference>
<comment type="similarity">
    <text evidence="1">Belongs to the 'phage' integrase family.</text>
</comment>
<dbReference type="InterPro" id="IPR044068">
    <property type="entry name" value="CB"/>
</dbReference>
<dbReference type="InterPro" id="IPR050090">
    <property type="entry name" value="Tyrosine_recombinase_XerCD"/>
</dbReference>
<evidence type="ECO:0000256" key="3">
    <source>
        <dbReference type="ARBA" id="ARBA00023125"/>
    </source>
</evidence>
<evidence type="ECO:0000259" key="6">
    <source>
        <dbReference type="PROSITE" id="PS51898"/>
    </source>
</evidence>
<organism evidence="8 9">
    <name type="scientific">Candidatus Enterococcus lowellii</name>
    <dbReference type="NCBI Taxonomy" id="2230877"/>
    <lineage>
        <taxon>Bacteria</taxon>
        <taxon>Bacillati</taxon>
        <taxon>Bacillota</taxon>
        <taxon>Bacilli</taxon>
        <taxon>Lactobacillales</taxon>
        <taxon>Enterococcaceae</taxon>
        <taxon>Enterococcus</taxon>
    </lineage>
</organism>
<accession>A0ABZ2SQB9</accession>
<protein>
    <submittedName>
        <fullName evidence="8">Integrase/recombinase XerD</fullName>
    </submittedName>
</protein>
<keyword evidence="4" id="KW-0233">DNA recombination</keyword>
<proteinExistence type="inferred from homology"/>
<dbReference type="PANTHER" id="PTHR30349:SF41">
    <property type="entry name" value="INTEGRASE_RECOMBINASE PROTEIN MJ0367-RELATED"/>
    <property type="match status" value="1"/>
</dbReference>
<feature type="domain" description="Core-binding (CB)" evidence="7">
    <location>
        <begin position="7"/>
        <end position="91"/>
    </location>
</feature>
<dbReference type="PROSITE" id="PS51900">
    <property type="entry name" value="CB"/>
    <property type="match status" value="1"/>
</dbReference>
<dbReference type="CDD" id="cd00397">
    <property type="entry name" value="DNA_BRE_C"/>
    <property type="match status" value="1"/>
</dbReference>
<dbReference type="InterPro" id="IPR013762">
    <property type="entry name" value="Integrase-like_cat_sf"/>
</dbReference>
<sequence length="319" mass="37820">MSGNIKDEWIERIEEFCLELEIQGFALNTIKNYRSKLPNMADFFILKNIYPMKLTKQDTKELIRYWKSQNYQHSTINIAISRLKKFYDYHLWDDETERLIKPNPAYVKQLPMQKKIIKTLNETEVRQLLNAVKSLSDVKYLNQRNLVMLMFMLDCGLRVSEVCNLNNSNVQTKQIYIFDSKNNKDRAVAVSPILRKEIIKFKRLKKARYSESRPDDPFFLSYQLGRLYPQAISEVLKTIKKKVKFNPQIRLSPHTLRHTYAVMQIKNGLDIYTLSMNLGHEELSTTQKYLQTLSSEDFIKKSVKSSTLMNLDKRKKRRK</sequence>
<feature type="domain" description="Tyr recombinase" evidence="6">
    <location>
        <begin position="115"/>
        <end position="304"/>
    </location>
</feature>
<dbReference type="Pfam" id="PF00589">
    <property type="entry name" value="Phage_integrase"/>
    <property type="match status" value="1"/>
</dbReference>
<dbReference type="PROSITE" id="PS51898">
    <property type="entry name" value="TYR_RECOMBINASE"/>
    <property type="match status" value="1"/>
</dbReference>
<dbReference type="SUPFAM" id="SSF56349">
    <property type="entry name" value="DNA breaking-rejoining enzymes"/>
    <property type="match status" value="1"/>
</dbReference>
<dbReference type="Gene3D" id="1.10.443.10">
    <property type="entry name" value="Intergrase catalytic core"/>
    <property type="match status" value="1"/>
</dbReference>
<dbReference type="PANTHER" id="PTHR30349">
    <property type="entry name" value="PHAGE INTEGRASE-RELATED"/>
    <property type="match status" value="1"/>
</dbReference>
<evidence type="ECO:0000256" key="1">
    <source>
        <dbReference type="ARBA" id="ARBA00008857"/>
    </source>
</evidence>
<evidence type="ECO:0000259" key="7">
    <source>
        <dbReference type="PROSITE" id="PS51900"/>
    </source>
</evidence>
<keyword evidence="3 5" id="KW-0238">DNA-binding</keyword>
<reference evidence="8 9" key="1">
    <citation type="submission" date="2024-03" db="EMBL/GenBank/DDBJ databases">
        <title>The Genome Sequence of Enterococcus sp. DIV2402.</title>
        <authorList>
            <consortium name="The Broad Institute Genomics Platform"/>
            <consortium name="The Broad Institute Microbial Omics Core"/>
            <consortium name="The Broad Institute Genomic Center for Infectious Diseases"/>
            <person name="Earl A."/>
            <person name="Manson A."/>
            <person name="Gilmore M."/>
            <person name="Schwartman J."/>
            <person name="Shea T."/>
            <person name="Abouelleil A."/>
            <person name="Cao P."/>
            <person name="Chapman S."/>
            <person name="Cusick C."/>
            <person name="Young S."/>
            <person name="Neafsey D."/>
            <person name="Nusbaum C."/>
            <person name="Birren B."/>
        </authorList>
    </citation>
    <scope>NUCLEOTIDE SEQUENCE [LARGE SCALE GENOMIC DNA]</scope>
    <source>
        <strain evidence="8 9">DIV2402</strain>
    </source>
</reference>
<evidence type="ECO:0000313" key="8">
    <source>
        <dbReference type="EMBL" id="WYJ77748.1"/>
    </source>
</evidence>
<dbReference type="RefSeq" id="WP_207940146.1">
    <property type="nucleotide sequence ID" value="NZ_CP147251.1"/>
</dbReference>
<dbReference type="EMBL" id="CP147251">
    <property type="protein sequence ID" value="WYJ77748.1"/>
    <property type="molecule type" value="Genomic_DNA"/>
</dbReference>
<dbReference type="InterPro" id="IPR004107">
    <property type="entry name" value="Integrase_SAM-like_N"/>
</dbReference>
<dbReference type="Proteomes" id="UP000664701">
    <property type="component" value="Chromosome"/>
</dbReference>
<dbReference type="Pfam" id="PF02899">
    <property type="entry name" value="Phage_int_SAM_1"/>
    <property type="match status" value="1"/>
</dbReference>
<name>A0ABZ2SQB9_9ENTE</name>